<dbReference type="InterPro" id="IPR013014">
    <property type="entry name" value="PTS_EIIC_2"/>
</dbReference>
<keyword evidence="10 12" id="KW-1133">Transmembrane helix</keyword>
<evidence type="ECO:0000256" key="4">
    <source>
        <dbReference type="ARBA" id="ARBA00022475"/>
    </source>
</evidence>
<feature type="transmembrane region" description="Helical" evidence="12">
    <location>
        <begin position="318"/>
        <end position="337"/>
    </location>
</feature>
<gene>
    <name evidence="16" type="ORF">B0X71_10305</name>
</gene>
<dbReference type="GO" id="GO:0022877">
    <property type="term" value="F:protein-N(PI)-phosphohistidine-fructose phosphotransferase system transporter activity"/>
    <property type="evidence" value="ECO:0007669"/>
    <property type="project" value="InterPro"/>
</dbReference>
<evidence type="ECO:0000259" key="15">
    <source>
        <dbReference type="PROSITE" id="PS51104"/>
    </source>
</evidence>
<dbReference type="InterPro" id="IPR013011">
    <property type="entry name" value="PTS_EIIB_2"/>
</dbReference>
<dbReference type="RefSeq" id="WP_077589321.1">
    <property type="nucleotide sequence ID" value="NZ_CP019640.1"/>
</dbReference>
<feature type="transmembrane region" description="Helical" evidence="12">
    <location>
        <begin position="622"/>
        <end position="646"/>
    </location>
</feature>
<sequence length="654" mass="69132">MRITNLLTEDTIVLDLQSTTKADVLSELAGQLDSAGKLNDRKAFTKAIMAREEQSTTGIGDGIAIPHAKTAAVREPAIAFGRSVEGVEYEALDGKPSQLFFMIAASEGAANDHLEALSRLATFLMDEKFRVRILEADTKEEVLQAVSDKEDAEYGDEFNEHDDIIPNIDHSTADMPADEIAKEVKLLAVTACPTGIAHTYMAAEKLRERAKERGISIKVETNGSSGVKNRLTAAEIEEADAIIVSADTKVEMARFNGKKVIQTKVGKAIHDTDALLDQAIGEAVPTYRHDSKDRGDTEEASEAFGGFYKHLMNGVSNMLPFVVGGGILIAISFFWGIEATDPTSEEYNRFAAMLSEIGGARAFFLMVPVLAGFIASSIAERPGFAPGAIGGLIAITVTGVDEVSGGSGFLGGLIAGFLAGYVTLGVKKVFSYVPEWLEGLKPVLFYPVFSIAITGIVMMLINPPLTQLYVGVSSFLEGLGGTNQVIVGLILGAMMAIDMGGPINKAAYTFGIAMLSAENYTFIAAIMAAGMVPPLGLALATTLFKNKFTRQEREAGKTSYVLGACFITESAIPFAAADPARVIPSVVAGAAVAGGLSMLFDISLRAPHGGVFVIGLVEEGSIIGILLYILAIVAGAVVAALLVGFLKKKNPQMA</sequence>
<dbReference type="NCBIfam" id="TIGR00829">
    <property type="entry name" value="FRU"/>
    <property type="match status" value="1"/>
</dbReference>
<dbReference type="Pfam" id="PF02302">
    <property type="entry name" value="PTS_IIB"/>
    <property type="match status" value="1"/>
</dbReference>
<dbReference type="NCBIfam" id="TIGR00848">
    <property type="entry name" value="fruA"/>
    <property type="match status" value="1"/>
</dbReference>
<evidence type="ECO:0000256" key="5">
    <source>
        <dbReference type="ARBA" id="ARBA00022553"/>
    </source>
</evidence>
<protein>
    <submittedName>
        <fullName evidence="16">PTS fructose transporter subunit IIA</fullName>
    </submittedName>
</protein>
<keyword evidence="6" id="KW-0762">Sugar transport</keyword>
<evidence type="ECO:0000256" key="1">
    <source>
        <dbReference type="ARBA" id="ARBA00004429"/>
    </source>
</evidence>
<evidence type="ECO:0000256" key="9">
    <source>
        <dbReference type="ARBA" id="ARBA00022692"/>
    </source>
</evidence>
<evidence type="ECO:0000256" key="11">
    <source>
        <dbReference type="ARBA" id="ARBA00023136"/>
    </source>
</evidence>
<reference evidence="16 17" key="1">
    <citation type="submission" date="2017-02" db="EMBL/GenBank/DDBJ databases">
        <title>The complete genomic sequence of a novel cold adapted crude oil-degrading bacterium Planococcus qaidamina Y42.</title>
        <authorList>
            <person name="Yang R."/>
        </authorList>
    </citation>
    <scope>NUCLEOTIDE SEQUENCE [LARGE SCALE GENOMIC DNA]</scope>
    <source>
        <strain evidence="16 17">Y42</strain>
    </source>
</reference>
<keyword evidence="3" id="KW-0813">Transport</keyword>
<feature type="transmembrane region" description="Helical" evidence="12">
    <location>
        <begin position="383"/>
        <end position="400"/>
    </location>
</feature>
<evidence type="ECO:0000259" key="13">
    <source>
        <dbReference type="PROSITE" id="PS51094"/>
    </source>
</evidence>
<dbReference type="GO" id="GO:0005351">
    <property type="term" value="F:carbohydrate:proton symporter activity"/>
    <property type="evidence" value="ECO:0007669"/>
    <property type="project" value="InterPro"/>
</dbReference>
<dbReference type="InterPro" id="IPR002178">
    <property type="entry name" value="PTS_EIIA_type-2_dom"/>
</dbReference>
<dbReference type="Proteomes" id="UP000188184">
    <property type="component" value="Chromosome"/>
</dbReference>
<dbReference type="AlphaFoldDB" id="A0A1Q2L036"/>
<keyword evidence="5" id="KW-0597">Phosphoprotein</keyword>
<keyword evidence="7" id="KW-0808">Transferase</keyword>
<keyword evidence="4" id="KW-1003">Cell membrane</keyword>
<dbReference type="SUPFAM" id="SSF55804">
    <property type="entry name" value="Phoshotransferase/anion transport protein"/>
    <property type="match status" value="1"/>
</dbReference>
<feature type="transmembrane region" description="Helical" evidence="12">
    <location>
        <begin position="481"/>
        <end position="499"/>
    </location>
</feature>
<dbReference type="PANTHER" id="PTHR30505">
    <property type="entry name" value="FRUCTOSE-LIKE PERMEASE"/>
    <property type="match status" value="1"/>
</dbReference>
<dbReference type="Pfam" id="PF00359">
    <property type="entry name" value="PTS_EIIA_2"/>
    <property type="match status" value="1"/>
</dbReference>
<keyword evidence="8" id="KW-0598">Phosphotransferase system</keyword>
<dbReference type="GO" id="GO:0005737">
    <property type="term" value="C:cytoplasm"/>
    <property type="evidence" value="ECO:0007669"/>
    <property type="project" value="UniProtKB-SubCell"/>
</dbReference>
<dbReference type="GO" id="GO:0090563">
    <property type="term" value="F:protein-phosphocysteine-sugar phosphotransferase activity"/>
    <property type="evidence" value="ECO:0007669"/>
    <property type="project" value="TreeGrafter"/>
</dbReference>
<feature type="domain" description="PTS EIIA type-2" evidence="13">
    <location>
        <begin position="5"/>
        <end position="149"/>
    </location>
</feature>
<keyword evidence="11 12" id="KW-0472">Membrane</keyword>
<dbReference type="PROSITE" id="PS00372">
    <property type="entry name" value="PTS_EIIA_TYPE_2_HIS"/>
    <property type="match status" value="1"/>
</dbReference>
<dbReference type="PROSITE" id="PS51099">
    <property type="entry name" value="PTS_EIIB_TYPE_2"/>
    <property type="match status" value="1"/>
</dbReference>
<dbReference type="FunFam" id="3.40.50.2300:FF:000014">
    <property type="entry name" value="PTS system fructose-like transporter subunit IIB"/>
    <property type="match status" value="1"/>
</dbReference>
<name>A0A1Q2L036_9BACL</name>
<dbReference type="PROSITE" id="PS51104">
    <property type="entry name" value="PTS_EIIC_TYPE_2"/>
    <property type="match status" value="1"/>
</dbReference>
<accession>A0A1Q2L036</accession>
<evidence type="ECO:0000256" key="12">
    <source>
        <dbReference type="SAM" id="Phobius"/>
    </source>
</evidence>
<evidence type="ECO:0000256" key="2">
    <source>
        <dbReference type="ARBA" id="ARBA00004496"/>
    </source>
</evidence>
<feature type="transmembrane region" description="Helical" evidence="12">
    <location>
        <begin position="406"/>
        <end position="424"/>
    </location>
</feature>
<organism evidence="16 17">
    <name type="scientific">Planococcus lenghuensis</name>
    <dbReference type="NCBI Taxonomy" id="2213202"/>
    <lineage>
        <taxon>Bacteria</taxon>
        <taxon>Bacillati</taxon>
        <taxon>Bacillota</taxon>
        <taxon>Bacilli</taxon>
        <taxon>Bacillales</taxon>
        <taxon>Caryophanaceae</taxon>
        <taxon>Planococcus</taxon>
    </lineage>
</organism>
<dbReference type="CDD" id="cd05569">
    <property type="entry name" value="PTS_IIB_fructose"/>
    <property type="match status" value="1"/>
</dbReference>
<evidence type="ECO:0000313" key="16">
    <source>
        <dbReference type="EMBL" id="AQQ53427.1"/>
    </source>
</evidence>
<dbReference type="EMBL" id="CP019640">
    <property type="protein sequence ID" value="AQQ53427.1"/>
    <property type="molecule type" value="Genomic_DNA"/>
</dbReference>
<dbReference type="OrthoDB" id="9782569at2"/>
<dbReference type="SUPFAM" id="SSF52794">
    <property type="entry name" value="PTS system IIB component-like"/>
    <property type="match status" value="1"/>
</dbReference>
<dbReference type="KEGG" id="pmar:B0X71_10305"/>
<dbReference type="FunFam" id="3.40.930.10:FF:000009">
    <property type="entry name" value="PTS system, fructose specific IIABC component"/>
    <property type="match status" value="1"/>
</dbReference>
<dbReference type="CDD" id="cd00211">
    <property type="entry name" value="PTS_IIA_fru"/>
    <property type="match status" value="1"/>
</dbReference>
<feature type="transmembrane region" description="Helical" evidence="12">
    <location>
        <begin position="520"/>
        <end position="540"/>
    </location>
</feature>
<dbReference type="InterPro" id="IPR036095">
    <property type="entry name" value="PTS_EIIB-like_sf"/>
</dbReference>
<evidence type="ECO:0000256" key="8">
    <source>
        <dbReference type="ARBA" id="ARBA00022683"/>
    </source>
</evidence>
<dbReference type="NCBIfam" id="TIGR01427">
    <property type="entry name" value="PTS_IIC_fructo"/>
    <property type="match status" value="1"/>
</dbReference>
<dbReference type="InterPro" id="IPR004715">
    <property type="entry name" value="PTS_IIA_fruc"/>
</dbReference>
<proteinExistence type="predicted"/>
<evidence type="ECO:0000313" key="17">
    <source>
        <dbReference type="Proteomes" id="UP000188184"/>
    </source>
</evidence>
<evidence type="ECO:0000256" key="3">
    <source>
        <dbReference type="ARBA" id="ARBA00022448"/>
    </source>
</evidence>
<evidence type="ECO:0000256" key="10">
    <source>
        <dbReference type="ARBA" id="ARBA00022989"/>
    </source>
</evidence>
<keyword evidence="17" id="KW-1185">Reference proteome</keyword>
<dbReference type="InterPro" id="IPR006327">
    <property type="entry name" value="PTS_IIC_fruc"/>
</dbReference>
<evidence type="ECO:0000256" key="6">
    <source>
        <dbReference type="ARBA" id="ARBA00022597"/>
    </source>
</evidence>
<evidence type="ECO:0000256" key="7">
    <source>
        <dbReference type="ARBA" id="ARBA00022679"/>
    </source>
</evidence>
<dbReference type="PROSITE" id="PS51094">
    <property type="entry name" value="PTS_EIIA_TYPE_2"/>
    <property type="match status" value="1"/>
</dbReference>
<feature type="transmembrane region" description="Helical" evidence="12">
    <location>
        <begin position="444"/>
        <end position="461"/>
    </location>
</feature>
<dbReference type="GO" id="GO:0005886">
    <property type="term" value="C:plasma membrane"/>
    <property type="evidence" value="ECO:0007669"/>
    <property type="project" value="UniProtKB-SubCell"/>
</dbReference>
<dbReference type="InterPro" id="IPR003501">
    <property type="entry name" value="PTS_EIIB_2/3"/>
</dbReference>
<feature type="transmembrane region" description="Helical" evidence="12">
    <location>
        <begin position="582"/>
        <end position="602"/>
    </location>
</feature>
<dbReference type="InterPro" id="IPR016152">
    <property type="entry name" value="PTrfase/Anion_transptr"/>
</dbReference>
<dbReference type="GO" id="GO:0009401">
    <property type="term" value="P:phosphoenolpyruvate-dependent sugar phosphotransferase system"/>
    <property type="evidence" value="ECO:0007669"/>
    <property type="project" value="UniProtKB-KW"/>
</dbReference>
<feature type="domain" description="PTS EIIB type-2" evidence="14">
    <location>
        <begin position="186"/>
        <end position="281"/>
    </location>
</feature>
<dbReference type="Gene3D" id="3.40.930.10">
    <property type="entry name" value="Mannitol-specific EII, Chain A"/>
    <property type="match status" value="1"/>
</dbReference>
<dbReference type="InterPro" id="IPR050864">
    <property type="entry name" value="Bacterial_PTS_Sugar_Transport"/>
</dbReference>
<feature type="domain" description="PTS EIIC type-2" evidence="15">
    <location>
        <begin position="307"/>
        <end position="654"/>
    </location>
</feature>
<comment type="subcellular location">
    <subcellularLocation>
        <location evidence="1">Cell inner membrane</location>
        <topology evidence="1">Multi-pass membrane protein</topology>
    </subcellularLocation>
    <subcellularLocation>
        <location evidence="2">Cytoplasm</location>
    </subcellularLocation>
</comment>
<evidence type="ECO:0000259" key="14">
    <source>
        <dbReference type="PROSITE" id="PS51099"/>
    </source>
</evidence>
<dbReference type="Gene3D" id="3.40.50.2300">
    <property type="match status" value="1"/>
</dbReference>
<dbReference type="InterPro" id="IPR003353">
    <property type="entry name" value="PTS_IIB_fruc"/>
</dbReference>
<keyword evidence="9 12" id="KW-0812">Transmembrane</keyword>
<dbReference type="PANTHER" id="PTHR30505:SF28">
    <property type="entry name" value="PTS SYSTEM 2-O-ALPHA-MANNOSYL-D-GLYCERATE-SPECIFIC EIIABC COMPONENT"/>
    <property type="match status" value="1"/>
</dbReference>
<feature type="transmembrane region" description="Helical" evidence="12">
    <location>
        <begin position="357"/>
        <end position="376"/>
    </location>
</feature>